<dbReference type="EMBL" id="FQXV01000001">
    <property type="protein sequence ID" value="SHH51419.1"/>
    <property type="molecule type" value="Genomic_DNA"/>
</dbReference>
<organism evidence="10 11">
    <name type="scientific">Sporobacter termitidis DSM 10068</name>
    <dbReference type="NCBI Taxonomy" id="1123282"/>
    <lineage>
        <taxon>Bacteria</taxon>
        <taxon>Bacillati</taxon>
        <taxon>Bacillota</taxon>
        <taxon>Clostridia</taxon>
        <taxon>Eubacteriales</taxon>
        <taxon>Oscillospiraceae</taxon>
        <taxon>Sporobacter</taxon>
    </lineage>
</organism>
<evidence type="ECO:0000256" key="5">
    <source>
        <dbReference type="ARBA" id="ARBA00022801"/>
    </source>
</evidence>
<dbReference type="GO" id="GO:0009003">
    <property type="term" value="F:signal peptidase activity"/>
    <property type="evidence" value="ECO:0007669"/>
    <property type="project" value="UniProtKB-EC"/>
</dbReference>
<dbReference type="EC" id="3.4.21.89" evidence="4 7"/>
<evidence type="ECO:0000256" key="2">
    <source>
        <dbReference type="ARBA" id="ARBA00004401"/>
    </source>
</evidence>
<evidence type="ECO:0000256" key="8">
    <source>
        <dbReference type="SAM" id="MobiDB-lite"/>
    </source>
</evidence>
<evidence type="ECO:0000259" key="9">
    <source>
        <dbReference type="Pfam" id="PF10502"/>
    </source>
</evidence>
<dbReference type="SUPFAM" id="SSF51306">
    <property type="entry name" value="LexA/Signal peptidase"/>
    <property type="match status" value="1"/>
</dbReference>
<accession>A0A1M5TL71</accession>
<dbReference type="PRINTS" id="PR00727">
    <property type="entry name" value="LEADERPTASE"/>
</dbReference>
<dbReference type="Pfam" id="PF10502">
    <property type="entry name" value="Peptidase_S26"/>
    <property type="match status" value="1"/>
</dbReference>
<name>A0A1M5TL71_9FIRM</name>
<feature type="transmembrane region" description="Helical" evidence="7">
    <location>
        <begin position="55"/>
        <end position="76"/>
    </location>
</feature>
<evidence type="ECO:0000256" key="7">
    <source>
        <dbReference type="RuleBase" id="RU362042"/>
    </source>
</evidence>
<comment type="catalytic activity">
    <reaction evidence="1 7">
        <text>Cleavage of hydrophobic, N-terminal signal or leader sequences from secreted and periplasmic proteins.</text>
        <dbReference type="EC" id="3.4.21.89"/>
    </reaction>
</comment>
<dbReference type="InterPro" id="IPR000223">
    <property type="entry name" value="Pept_S26A_signal_pept_1"/>
</dbReference>
<dbReference type="Proteomes" id="UP000183995">
    <property type="component" value="Unassembled WGS sequence"/>
</dbReference>
<dbReference type="GO" id="GO:0006465">
    <property type="term" value="P:signal peptide processing"/>
    <property type="evidence" value="ECO:0007669"/>
    <property type="project" value="InterPro"/>
</dbReference>
<evidence type="ECO:0000256" key="4">
    <source>
        <dbReference type="ARBA" id="ARBA00013208"/>
    </source>
</evidence>
<evidence type="ECO:0000256" key="3">
    <source>
        <dbReference type="ARBA" id="ARBA00009370"/>
    </source>
</evidence>
<keyword evidence="11" id="KW-1185">Reference proteome</keyword>
<evidence type="ECO:0000313" key="10">
    <source>
        <dbReference type="EMBL" id="SHH51419.1"/>
    </source>
</evidence>
<dbReference type="PROSITE" id="PS00761">
    <property type="entry name" value="SPASE_I_3"/>
    <property type="match status" value="1"/>
</dbReference>
<dbReference type="InterPro" id="IPR019758">
    <property type="entry name" value="Pept_S26A_signal_pept_1_CS"/>
</dbReference>
<evidence type="ECO:0000313" key="11">
    <source>
        <dbReference type="Proteomes" id="UP000183995"/>
    </source>
</evidence>
<keyword evidence="7" id="KW-0812">Transmembrane</keyword>
<dbReference type="GO" id="GO:0004252">
    <property type="term" value="F:serine-type endopeptidase activity"/>
    <property type="evidence" value="ECO:0007669"/>
    <property type="project" value="InterPro"/>
</dbReference>
<dbReference type="RefSeq" id="WP_242941103.1">
    <property type="nucleotide sequence ID" value="NZ_FQXV01000001.1"/>
</dbReference>
<dbReference type="NCBIfam" id="TIGR02227">
    <property type="entry name" value="sigpep_I_bact"/>
    <property type="match status" value="1"/>
</dbReference>
<feature type="active site" evidence="6">
    <location>
        <position position="126"/>
    </location>
</feature>
<dbReference type="Gene3D" id="2.10.109.10">
    <property type="entry name" value="Umud Fragment, subunit A"/>
    <property type="match status" value="1"/>
</dbReference>
<comment type="subcellular location">
    <subcellularLocation>
        <location evidence="2">Cell membrane</location>
        <topology evidence="2">Single-pass type II membrane protein</topology>
    </subcellularLocation>
    <subcellularLocation>
        <location evidence="7">Membrane</location>
        <topology evidence="7">Single-pass type II membrane protein</topology>
    </subcellularLocation>
</comment>
<sequence>MDDKDLEKDLDYDLYEMKYGIDLRSGPGEDDSEADGKQPAAPSEKKDNSSARMELYDWLQCIVSAILCGILIFVFIGRVIGVDGESMLQTLQDKDKVVMSDIFYKPRYGDIVVIKTEAFGGTPIVKRVIATAGQTINIDFQTGAVSIDGKVIKEDYINALTHDPEDFQGPLTVPDGCIFVMGDNRNASTDSRSKMVSLVDTRQILGKVLFVLIPGVNQDGTRSWDRIGSVYRTKAS</sequence>
<keyword evidence="7" id="KW-1133">Transmembrane helix</keyword>
<dbReference type="InterPro" id="IPR036286">
    <property type="entry name" value="LexA/Signal_pep-like_sf"/>
</dbReference>
<dbReference type="PANTHER" id="PTHR43390:SF1">
    <property type="entry name" value="CHLOROPLAST PROCESSING PEPTIDASE"/>
    <property type="match status" value="1"/>
</dbReference>
<dbReference type="PANTHER" id="PTHR43390">
    <property type="entry name" value="SIGNAL PEPTIDASE I"/>
    <property type="match status" value="1"/>
</dbReference>
<feature type="active site" evidence="6">
    <location>
        <position position="86"/>
    </location>
</feature>
<feature type="domain" description="Peptidase S26" evidence="9">
    <location>
        <begin position="57"/>
        <end position="212"/>
    </location>
</feature>
<feature type="region of interest" description="Disordered" evidence="8">
    <location>
        <begin position="23"/>
        <end position="46"/>
    </location>
</feature>
<protein>
    <recommendedName>
        <fullName evidence="4 7">Signal peptidase I</fullName>
        <ecNumber evidence="4 7">3.4.21.89</ecNumber>
    </recommendedName>
</protein>
<evidence type="ECO:0000256" key="6">
    <source>
        <dbReference type="PIRSR" id="PIRSR600223-1"/>
    </source>
</evidence>
<keyword evidence="5 7" id="KW-0378">Hydrolase</keyword>
<keyword evidence="7" id="KW-0645">Protease</keyword>
<gene>
    <name evidence="10" type="ORF">SAMN02745823_00135</name>
</gene>
<keyword evidence="7" id="KW-0472">Membrane</keyword>
<dbReference type="AlphaFoldDB" id="A0A1M5TL71"/>
<dbReference type="STRING" id="1123282.SAMN02745823_00135"/>
<evidence type="ECO:0000256" key="1">
    <source>
        <dbReference type="ARBA" id="ARBA00000677"/>
    </source>
</evidence>
<dbReference type="GO" id="GO:0005886">
    <property type="term" value="C:plasma membrane"/>
    <property type="evidence" value="ECO:0007669"/>
    <property type="project" value="UniProtKB-SubCell"/>
</dbReference>
<comment type="similarity">
    <text evidence="3 7">Belongs to the peptidase S26 family.</text>
</comment>
<reference evidence="10 11" key="1">
    <citation type="submission" date="2016-11" db="EMBL/GenBank/DDBJ databases">
        <authorList>
            <person name="Jaros S."/>
            <person name="Januszkiewicz K."/>
            <person name="Wedrychowicz H."/>
        </authorList>
    </citation>
    <scope>NUCLEOTIDE SEQUENCE [LARGE SCALE GENOMIC DNA]</scope>
    <source>
        <strain evidence="10 11">DSM 10068</strain>
    </source>
</reference>
<dbReference type="InterPro" id="IPR019533">
    <property type="entry name" value="Peptidase_S26"/>
</dbReference>
<dbReference type="CDD" id="cd06530">
    <property type="entry name" value="S26_SPase_I"/>
    <property type="match status" value="1"/>
</dbReference>
<proteinExistence type="inferred from homology"/>